<protein>
    <submittedName>
        <fullName evidence="1">Uncharacterized protein</fullName>
    </submittedName>
</protein>
<feature type="non-terminal residue" evidence="1">
    <location>
        <position position="1"/>
    </location>
</feature>
<comment type="caution">
    <text evidence="1">The sequence shown here is derived from an EMBL/GenBank/DDBJ whole genome shotgun (WGS) entry which is preliminary data.</text>
</comment>
<evidence type="ECO:0000313" key="2">
    <source>
        <dbReference type="Proteomes" id="UP000033958"/>
    </source>
</evidence>
<gene>
    <name evidence="1" type="ORF">VE97_C0008G0001</name>
</gene>
<dbReference type="EMBL" id="LCJZ01000008">
    <property type="protein sequence ID" value="KKT87016.1"/>
    <property type="molecule type" value="Genomic_DNA"/>
</dbReference>
<sequence length="70" mass="7876">VFSKSTTNFIFDPRKNQINPEIINPFTTTWDKVVDADLWLMGGLVAGTFAPIAAESIETVSYQKFLYVAF</sequence>
<evidence type="ECO:0000313" key="1">
    <source>
        <dbReference type="EMBL" id="KKT87016.1"/>
    </source>
</evidence>
<dbReference type="AlphaFoldDB" id="A0A0G1KTQ7"/>
<name>A0A0G1KTQ7_UNCK3</name>
<reference evidence="1 2" key="1">
    <citation type="journal article" date="2015" name="Nature">
        <title>rRNA introns, odd ribosomes, and small enigmatic genomes across a large radiation of phyla.</title>
        <authorList>
            <person name="Brown C.T."/>
            <person name="Hug L.A."/>
            <person name="Thomas B.C."/>
            <person name="Sharon I."/>
            <person name="Castelle C.J."/>
            <person name="Singh A."/>
            <person name="Wilkins M.J."/>
            <person name="Williams K.H."/>
            <person name="Banfield J.F."/>
        </authorList>
    </citation>
    <scope>NUCLEOTIDE SEQUENCE [LARGE SCALE GENOMIC DNA]</scope>
</reference>
<proteinExistence type="predicted"/>
<dbReference type="Proteomes" id="UP000033958">
    <property type="component" value="Unassembled WGS sequence"/>
</dbReference>
<accession>A0A0G1KTQ7</accession>
<organism evidence="1 2">
    <name type="scientific">candidate division Kazan bacterium GW2011_GWB1_45_10</name>
    <dbReference type="NCBI Taxonomy" id="1620411"/>
    <lineage>
        <taxon>Bacteria</taxon>
        <taxon>Bacteria division Kazan-3B-28</taxon>
    </lineage>
</organism>